<dbReference type="GO" id="GO:0015421">
    <property type="term" value="F:ABC-type oligopeptide transporter activity"/>
    <property type="evidence" value="ECO:0007669"/>
    <property type="project" value="TreeGrafter"/>
</dbReference>
<dbReference type="GO" id="GO:0016887">
    <property type="term" value="F:ATP hydrolysis activity"/>
    <property type="evidence" value="ECO:0007669"/>
    <property type="project" value="InterPro"/>
</dbReference>
<protein>
    <submittedName>
        <fullName evidence="11">Putative ABC transporter</fullName>
    </submittedName>
</protein>
<dbReference type="InterPro" id="IPR003593">
    <property type="entry name" value="AAA+_ATPase"/>
</dbReference>
<dbReference type="SUPFAM" id="SSF52540">
    <property type="entry name" value="P-loop containing nucleoside triphosphate hydrolases"/>
    <property type="match status" value="1"/>
</dbReference>
<evidence type="ECO:0000256" key="1">
    <source>
        <dbReference type="ARBA" id="ARBA00004651"/>
    </source>
</evidence>
<keyword evidence="5 8" id="KW-1133">Transmembrane helix</keyword>
<comment type="caution">
    <text evidence="11">The sequence shown here is derived from an EMBL/GenBank/DDBJ whole genome shotgun (WGS) entry which is preliminary data.</text>
</comment>
<dbReference type="PROSITE" id="PS50893">
    <property type="entry name" value="ABC_TRANSPORTER_2"/>
    <property type="match status" value="1"/>
</dbReference>
<evidence type="ECO:0000256" key="5">
    <source>
        <dbReference type="ARBA" id="ARBA00022989"/>
    </source>
</evidence>
<feature type="transmembrane region" description="Helical" evidence="8">
    <location>
        <begin position="136"/>
        <end position="158"/>
    </location>
</feature>
<dbReference type="GO" id="GO:0005524">
    <property type="term" value="F:ATP binding"/>
    <property type="evidence" value="ECO:0007669"/>
    <property type="project" value="UniProtKB-KW"/>
</dbReference>
<dbReference type="Proteomes" id="UP000194003">
    <property type="component" value="Unassembled WGS sequence"/>
</dbReference>
<dbReference type="OrthoDB" id="5288404at2"/>
<keyword evidence="6 8" id="KW-0472">Membrane</keyword>
<keyword evidence="3" id="KW-0547">Nucleotide-binding</keyword>
<gene>
    <name evidence="11" type="ORF">MAIT1_01817</name>
</gene>
<evidence type="ECO:0000256" key="2">
    <source>
        <dbReference type="ARBA" id="ARBA00022692"/>
    </source>
</evidence>
<keyword evidence="12" id="KW-1185">Reference proteome</keyword>
<dbReference type="PROSITE" id="PS50929">
    <property type="entry name" value="ABC_TM1F"/>
    <property type="match status" value="1"/>
</dbReference>
<dbReference type="InterPro" id="IPR036640">
    <property type="entry name" value="ABC1_TM_sf"/>
</dbReference>
<dbReference type="Gene3D" id="1.20.1560.10">
    <property type="entry name" value="ABC transporter type 1, transmembrane domain"/>
    <property type="match status" value="1"/>
</dbReference>
<evidence type="ECO:0000256" key="6">
    <source>
        <dbReference type="ARBA" id="ARBA00023136"/>
    </source>
</evidence>
<dbReference type="CDD" id="cd18566">
    <property type="entry name" value="ABC_6TM_PrtD_LapB_HlyB_like"/>
    <property type="match status" value="1"/>
</dbReference>
<evidence type="ECO:0000313" key="11">
    <source>
        <dbReference type="EMBL" id="OSM01779.1"/>
    </source>
</evidence>
<dbReference type="Gene3D" id="3.40.50.300">
    <property type="entry name" value="P-loop containing nucleotide triphosphate hydrolases"/>
    <property type="match status" value="1"/>
</dbReference>
<dbReference type="GO" id="GO:0005886">
    <property type="term" value="C:plasma membrane"/>
    <property type="evidence" value="ECO:0007669"/>
    <property type="project" value="UniProtKB-SubCell"/>
</dbReference>
<keyword evidence="2 8" id="KW-0812">Transmembrane</keyword>
<dbReference type="InterPro" id="IPR027417">
    <property type="entry name" value="P-loop_NTPase"/>
</dbReference>
<dbReference type="Pfam" id="PF00005">
    <property type="entry name" value="ABC_tran"/>
    <property type="match status" value="1"/>
</dbReference>
<evidence type="ECO:0000259" key="9">
    <source>
        <dbReference type="PROSITE" id="PS50893"/>
    </source>
</evidence>
<feature type="region of interest" description="Disordered" evidence="7">
    <location>
        <begin position="552"/>
        <end position="643"/>
    </location>
</feature>
<name>A0A1Y2K1F1_9PROT</name>
<evidence type="ECO:0000313" key="12">
    <source>
        <dbReference type="Proteomes" id="UP000194003"/>
    </source>
</evidence>
<dbReference type="EMBL" id="LVJN01000020">
    <property type="protein sequence ID" value="OSM01779.1"/>
    <property type="molecule type" value="Genomic_DNA"/>
</dbReference>
<evidence type="ECO:0000256" key="8">
    <source>
        <dbReference type="SAM" id="Phobius"/>
    </source>
</evidence>
<dbReference type="Pfam" id="PF00664">
    <property type="entry name" value="ABC_membrane"/>
    <property type="match status" value="1"/>
</dbReference>
<keyword evidence="4" id="KW-0067">ATP-binding</keyword>
<dbReference type="InterPro" id="IPR039421">
    <property type="entry name" value="Type_1_exporter"/>
</dbReference>
<dbReference type="RefSeq" id="WP_085444040.1">
    <property type="nucleotide sequence ID" value="NZ_LVJN01000020.1"/>
</dbReference>
<reference evidence="11 12" key="1">
    <citation type="journal article" date="2016" name="BMC Genomics">
        <title>Combined genomic and structural analyses of a cultured magnetotactic bacterium reveals its niche adaptation to a dynamic environment.</title>
        <authorList>
            <person name="Araujo A.C."/>
            <person name="Morillo V."/>
            <person name="Cypriano J."/>
            <person name="Teixeira L.C."/>
            <person name="Leao P."/>
            <person name="Lyra S."/>
            <person name="Almeida L.G."/>
            <person name="Bazylinski D.A."/>
            <person name="Vasconcellos A.T."/>
            <person name="Abreu F."/>
            <person name="Lins U."/>
        </authorList>
    </citation>
    <scope>NUCLEOTIDE SEQUENCE [LARGE SCALE GENOMIC DNA]</scope>
    <source>
        <strain evidence="11 12">IT-1</strain>
    </source>
</reference>
<dbReference type="SMART" id="SM00382">
    <property type="entry name" value="AAA"/>
    <property type="match status" value="1"/>
</dbReference>
<organism evidence="11 12">
    <name type="scientific">Magnetofaba australis IT-1</name>
    <dbReference type="NCBI Taxonomy" id="1434232"/>
    <lineage>
        <taxon>Bacteria</taxon>
        <taxon>Pseudomonadati</taxon>
        <taxon>Pseudomonadota</taxon>
        <taxon>Magnetococcia</taxon>
        <taxon>Magnetococcales</taxon>
        <taxon>Magnetococcaceae</taxon>
        <taxon>Magnetofaba</taxon>
    </lineage>
</organism>
<feature type="transmembrane region" description="Helical" evidence="8">
    <location>
        <begin position="164"/>
        <end position="184"/>
    </location>
</feature>
<dbReference type="InterPro" id="IPR003439">
    <property type="entry name" value="ABC_transporter-like_ATP-bd"/>
</dbReference>
<dbReference type="SUPFAM" id="SSF90123">
    <property type="entry name" value="ABC transporter transmembrane region"/>
    <property type="match status" value="1"/>
</dbReference>
<feature type="transmembrane region" description="Helical" evidence="8">
    <location>
        <begin position="63"/>
        <end position="80"/>
    </location>
</feature>
<dbReference type="InterPro" id="IPR011527">
    <property type="entry name" value="ABC1_TM_dom"/>
</dbReference>
<proteinExistence type="predicted"/>
<evidence type="ECO:0000259" key="10">
    <source>
        <dbReference type="PROSITE" id="PS50929"/>
    </source>
</evidence>
<dbReference type="STRING" id="1434232.MAIT1_01817"/>
<comment type="subcellular location">
    <subcellularLocation>
        <location evidence="1">Cell membrane</location>
        <topology evidence="1">Multi-pass membrane protein</topology>
    </subcellularLocation>
</comment>
<dbReference type="CDD" id="cd03228">
    <property type="entry name" value="ABCC_MRP_Like"/>
    <property type="match status" value="1"/>
</dbReference>
<evidence type="ECO:0000256" key="3">
    <source>
        <dbReference type="ARBA" id="ARBA00022741"/>
    </source>
</evidence>
<dbReference type="PANTHER" id="PTHR43394:SF1">
    <property type="entry name" value="ATP-BINDING CASSETTE SUB-FAMILY B MEMBER 10, MITOCHONDRIAL"/>
    <property type="match status" value="1"/>
</dbReference>
<feature type="compositionally biased region" description="Pro residues" evidence="7">
    <location>
        <begin position="591"/>
        <end position="606"/>
    </location>
</feature>
<accession>A0A1Y2K1F1</accession>
<feature type="domain" description="ABC transporter" evidence="9">
    <location>
        <begin position="340"/>
        <end position="575"/>
    </location>
</feature>
<feature type="region of interest" description="Disordered" evidence="7">
    <location>
        <begin position="670"/>
        <end position="744"/>
    </location>
</feature>
<sequence>MSVHAFFAKDEWPQQLTPLSVMREVLPYMLITSVVINLLGLALPLTLLQIYDRILPNESFSTLQMLALGVVAAILIESALKMARTYIGGWIGARFEHMASYSAMERMLFTNLADFERAGSGVHLERMESLGTLKDFYAGQGLQVMLDLPFVLVFLIFISHLGGGLVIITLTIFTVFIIAAWLVGKRLKQAIGGRMTADERRLNFIIEVLTGMHSVKSMAMEAQMLRRYERLQEGCANNARQVVMQSATAQGLGSFYSQLTMICVVAVGSTLVINHELTIGGLAACSMLSGRAMGPIQQAVGIWARFQTIRLARDRVSDIFKMRLEFKPGLPEIEPIAGALELRDVEYAFDDHHPPILHGLNIRVEPGEIIGIRGDNGSGKTSLLWLMMGALQATKGEVLVDGQPIQQFDPRSFRDKISYLPQSGVLFQGTLMENITMFRDEYHDAAKAIIQDMGLEEVMAHMPKGYETQIDDGSKESLPKGIRQRITIARALLEQPKIILFDEANAAVDGAGDEILRRVMFSYRGKATLILVTPRPSWLKLTDRVYNLQNGTLTLREDPPPQAKPGGGAPTTPAAQAGAPQPATTTTAKAPAPPSTPPAPAKPAPAKPAQAAAKPPPTAQKEDAASGGKPTAAEAKPAQQTAGDLDSALWSLGLAEQGVDETALANLLNLNDGANGQKQSPPGAAAPTPNTDKPAARSGMKPRGRRMSKEALAQMKQARAEAKQKSADNPTGAPNRTADKGDAS</sequence>
<evidence type="ECO:0000256" key="7">
    <source>
        <dbReference type="SAM" id="MobiDB-lite"/>
    </source>
</evidence>
<evidence type="ECO:0000256" key="4">
    <source>
        <dbReference type="ARBA" id="ARBA00022840"/>
    </source>
</evidence>
<dbReference type="PANTHER" id="PTHR43394">
    <property type="entry name" value="ATP-DEPENDENT PERMEASE MDL1, MITOCHONDRIAL"/>
    <property type="match status" value="1"/>
</dbReference>
<feature type="transmembrane region" description="Helical" evidence="8">
    <location>
        <begin position="25"/>
        <end position="51"/>
    </location>
</feature>
<dbReference type="AlphaFoldDB" id="A0A1Y2K1F1"/>
<feature type="domain" description="ABC transmembrane type-1" evidence="10">
    <location>
        <begin position="29"/>
        <end position="308"/>
    </location>
</feature>
<feature type="compositionally biased region" description="Low complexity" evidence="7">
    <location>
        <begin position="570"/>
        <end position="590"/>
    </location>
</feature>